<feature type="domain" description="TraI 2B/2B-like" evidence="5">
    <location>
        <begin position="630"/>
        <end position="707"/>
    </location>
</feature>
<dbReference type="Pfam" id="PF18340">
    <property type="entry name" value="TraI_2B"/>
    <property type="match status" value="1"/>
</dbReference>
<feature type="domain" description="TrwC relaxase" evidence="3">
    <location>
        <begin position="12"/>
        <end position="280"/>
    </location>
</feature>
<gene>
    <name evidence="7" type="primary">traI</name>
    <name evidence="7" type="ORF">J1786_02410</name>
</gene>
<accession>A0ABS6KWN9</accession>
<feature type="region of interest" description="Disordered" evidence="1">
    <location>
        <begin position="1665"/>
        <end position="1685"/>
    </location>
</feature>
<dbReference type="NCBIfam" id="TIGR02760">
    <property type="entry name" value="TraI_TIGR"/>
    <property type="match status" value="1"/>
</dbReference>
<evidence type="ECO:0000313" key="7">
    <source>
        <dbReference type="EMBL" id="MBU9833687.1"/>
    </source>
</evidence>
<feature type="domain" description="DNA helicase TraI type C-terminal" evidence="2">
    <location>
        <begin position="1447"/>
        <end position="1602"/>
    </location>
</feature>
<dbReference type="InterPro" id="IPR054558">
    <property type="entry name" value="TraI_hel_assoc_DBD_N"/>
</dbReference>
<dbReference type="InterPro" id="IPR014129">
    <property type="entry name" value="Conjug_relaxase_TraI"/>
</dbReference>
<dbReference type="InterPro" id="IPR014862">
    <property type="entry name" value="TrwC"/>
</dbReference>
<evidence type="ECO:0000259" key="4">
    <source>
        <dbReference type="Pfam" id="PF18272"/>
    </source>
</evidence>
<dbReference type="Proteomes" id="UP000699865">
    <property type="component" value="Unassembled WGS sequence"/>
</dbReference>
<dbReference type="Pfam" id="PF18272">
    <property type="entry name" value="ssDNA_TraI_N"/>
    <property type="match status" value="1"/>
</dbReference>
<dbReference type="InterPro" id="IPR014059">
    <property type="entry name" value="TraI/TrwC_relax"/>
</dbReference>
<dbReference type="InterPro" id="IPR040668">
    <property type="entry name" value="TraI_2B"/>
</dbReference>
<dbReference type="RefSeq" id="WP_217137588.1">
    <property type="nucleotide sequence ID" value="NZ_JAFMOU010000056.1"/>
</dbReference>
<evidence type="ECO:0000259" key="2">
    <source>
        <dbReference type="Pfam" id="PF07057"/>
    </source>
</evidence>
<dbReference type="InterPro" id="IPR009767">
    <property type="entry name" value="DNA_helicase_TraI_C"/>
</dbReference>
<evidence type="ECO:0000256" key="1">
    <source>
        <dbReference type="SAM" id="MobiDB-lite"/>
    </source>
</evidence>
<feature type="domain" description="TraI N-terminal subdomain" evidence="4">
    <location>
        <begin position="570"/>
        <end position="621"/>
    </location>
</feature>
<dbReference type="CDD" id="cd18809">
    <property type="entry name" value="SF1_C_RecD"/>
    <property type="match status" value="1"/>
</dbReference>
<evidence type="ECO:0000259" key="6">
    <source>
        <dbReference type="Pfam" id="PF22232"/>
    </source>
</evidence>
<organism evidence="7 8">
    <name type="scientific">Rahnella perminowiae</name>
    <dbReference type="NCBI Taxonomy" id="2816244"/>
    <lineage>
        <taxon>Bacteria</taxon>
        <taxon>Pseudomonadati</taxon>
        <taxon>Pseudomonadota</taxon>
        <taxon>Gammaproteobacteria</taxon>
        <taxon>Enterobacterales</taxon>
        <taxon>Yersiniaceae</taxon>
        <taxon>Rahnella</taxon>
    </lineage>
</organism>
<evidence type="ECO:0000259" key="5">
    <source>
        <dbReference type="Pfam" id="PF18340"/>
    </source>
</evidence>
<sequence>MMSISTIAGDAGYYSSQDNYYVLGSLESRWLGDGAENLGLSGQVLDAEMNAMKQGVLPDGSVLSRVENGNETHRPGYDLTFSAPKSVSMLALIGGDRRFIDAHNRAVDTVMKEVEALASTRITEGGKTQTVLTGNIVAALYNHDTSRDLDPQLHTHALVFNATEAEGKWRALASDTKMKTGFSETMYANQIALGKIYQHSLRQDVEKMGFETRDAGKNGLWEIKDVPVEPFSQRHNAIVDAVGADAPRHVRDVAALDSRKAKVASDPLVLVAEWNERLKETGFNLPDFVGRAKARELRGAEVSEPAASAPDMSAAVSNAISTLSDSKVQFTYSELLAKTASQLPAEPGLFAQVRDGINTAIEQQRLIPLDKEKGIFTSDVHLLNELSVHQLAKTAMQENRVLSFPERAVERSRSYADAYSVLSQDKSPVAILSGRGGATQLRDRVTDAAIMAGENGRDVVVLAADNRGRDFLSLDPQLSGKVMSRSALTADLTLPPQSTLVVAQAEKLSLKETLLILEKGQAQGVQMLFIDSENRTGTGNALSVLRDAGVPQYRFYDGNKTLTTVVSESDKRQRYDRLARDYSALKAEGQPVVAQASGPREQALLNTAIRAELQATGQLGKDERQLSVIQPVWLDGKTRTQRDSYRAGMVMEQWDKDTKTMTRYGVDRVTDSTNTLRLVSETGEARVEKISGLDSSWSAFTTKMLPVAIGEPLMAVGRELEGKIKARDTLTVTGFVTDGIVVSHGDKTRIIDTTRALKLASGLVEGLGASVSDKQTVLAAAGVRDMNSAVLNQVSRSGNHATLYTALPQGRAEKRLASHPNYRLAGEQVKAQAGEANLDAAMLKNRNALYTPVQQSFALGLSRVQSKSIAFSKTDLVAASLGWSPDVTIAQVNGELDRQVKNGDLISLPAVASAGSGLVVARATYEMEKSIIRSVAEGKGAVAPLMDTVPEKYLSGQTGGQQAATRLILESPDRFVAIQGYAGTGKTTQFKAVMAALDSLPASQRPEVIGLAPTHRAVHEMQSVGVQAQTLSSFLSEERQKGLAGEKVDYSNTLFLVDESSMVGNRDMAELYQRIADTGGRAINSGDVAQLQPIEPGQPFRLLQSRSPIDTAVMQDIVRQTPELRPAIHSMIEGDARGALEKVEAVSPAQIHRKTDAWAPASSVMDFKSSADDRPGADLSTVNEPADVIDAITRDFAGRTPPAQAQTLVVAHLNADRHAINQSIHDALKKNGELGRGELTLTILEPARVPEKALRSAQGFSDHVGHVAVMNNQHMTVSSVDTAQGLVTLTNGPGNPTVISNFENSTQDISLYVPRDITVSTGDRMRFTRSDNERGYVANSQWQVSKLENSGRIMLTNGEQEKVLEPGRLVEDGHIDLAYAVTAHGAQGASERYVITLEGTEGGRKQMATREAGYVTLSRAKEHVQVYTDDREGWLKQLDRQVARHSAHDLLYHDTDRAAQVAEKLLSTATPLQDTLLGRKLLQSSGMEAGESMAKFIAPGKKYPQPHIALPVWDSNGKRAGVYLDEVRFMSQGGGAWLDGAPRVIGSDDARFAGLQVSRNGDTYVAGSIQEGLALAHQHPDSGVLVRLSGSGILHNLPRITGSRLATDDDVLRQVQQQPESEPLPFIPSEDEQKQAELDKSAQVAVGVPEEEALRFAADAVRAERTKLSPEPDSKALAEAAGKQPEPEVLIQERIALQVVNQKIFTTKPQQIEHEIIIEKTLGE</sequence>
<reference evidence="7 8" key="1">
    <citation type="submission" date="2021-03" db="EMBL/GenBank/DDBJ databases">
        <title>Five novel Rahnella species.</title>
        <authorList>
            <person name="Brady C."/>
            <person name="Asselin J."/>
            <person name="Beer S."/>
            <person name="Bruberg M.B."/>
            <person name="Crampton B."/>
            <person name="Venter S."/>
            <person name="Arnold D."/>
            <person name="Denman S."/>
        </authorList>
    </citation>
    <scope>NUCLEOTIDE SEQUENCE [LARGE SCALE GENOMIC DNA]</scope>
    <source>
        <strain evidence="7 8">L72c</strain>
    </source>
</reference>
<dbReference type="NCBIfam" id="NF041492">
    <property type="entry name" value="MobF"/>
    <property type="match status" value="1"/>
</dbReference>
<dbReference type="Pfam" id="PF22232">
    <property type="entry name" value="TraI_hel_assoc_N"/>
    <property type="match status" value="1"/>
</dbReference>
<dbReference type="Pfam" id="PF07057">
    <property type="entry name" value="TraI_C"/>
    <property type="match status" value="1"/>
</dbReference>
<comment type="caution">
    <text evidence="7">The sequence shown here is derived from an EMBL/GenBank/DDBJ whole genome shotgun (WGS) entry which is preliminary data.</text>
</comment>
<dbReference type="EMBL" id="JAFMOU010000056">
    <property type="protein sequence ID" value="MBU9833687.1"/>
    <property type="molecule type" value="Genomic_DNA"/>
</dbReference>
<dbReference type="CDD" id="cd17933">
    <property type="entry name" value="DEXSc_RecD-like"/>
    <property type="match status" value="1"/>
</dbReference>
<keyword evidence="8" id="KW-1185">Reference proteome</keyword>
<proteinExistence type="predicted"/>
<evidence type="ECO:0000313" key="8">
    <source>
        <dbReference type="Proteomes" id="UP000699865"/>
    </source>
</evidence>
<feature type="compositionally biased region" description="Basic and acidic residues" evidence="1">
    <location>
        <begin position="1665"/>
        <end position="1676"/>
    </location>
</feature>
<dbReference type="NCBIfam" id="TIGR02686">
    <property type="entry name" value="relax_trwC"/>
    <property type="match status" value="1"/>
</dbReference>
<dbReference type="Pfam" id="PF08751">
    <property type="entry name" value="TrwC"/>
    <property type="match status" value="1"/>
</dbReference>
<protein>
    <submittedName>
        <fullName evidence="7">Conjugative transfer relaxase/helicase TraI</fullName>
    </submittedName>
</protein>
<feature type="domain" description="TraI helicase-associated ssDBD N-terminal" evidence="6">
    <location>
        <begin position="434"/>
        <end position="531"/>
    </location>
</feature>
<dbReference type="InterPro" id="IPR040987">
    <property type="entry name" value="TraI_N"/>
</dbReference>
<dbReference type="Pfam" id="PF13604">
    <property type="entry name" value="AAA_30"/>
    <property type="match status" value="1"/>
</dbReference>
<evidence type="ECO:0000259" key="3">
    <source>
        <dbReference type="Pfam" id="PF08751"/>
    </source>
</evidence>
<name>A0ABS6KWN9_9GAMM</name>